<dbReference type="EMBL" id="CP017476">
    <property type="protein sequence ID" value="AOW14715.1"/>
    <property type="molecule type" value="Genomic_DNA"/>
</dbReference>
<proteinExistence type="predicted"/>
<evidence type="ECO:0000313" key="5">
    <source>
        <dbReference type="Proteomes" id="UP000185657"/>
    </source>
</evidence>
<keyword evidence="5" id="KW-1185">Reference proteome</keyword>
<dbReference type="Proteomes" id="UP000185680">
    <property type="component" value="Chromosome"/>
</dbReference>
<evidence type="ECO:0000313" key="3">
    <source>
        <dbReference type="EMBL" id="AOW14715.1"/>
    </source>
</evidence>
<dbReference type="Pfam" id="PF10881">
    <property type="entry name" value="DUF2726"/>
    <property type="match status" value="1"/>
</dbReference>
<dbReference type="InterPro" id="IPR024402">
    <property type="entry name" value="DUF2726"/>
</dbReference>
<feature type="domain" description="DUF2726" evidence="2">
    <location>
        <begin position="43"/>
        <end position="145"/>
    </location>
</feature>
<dbReference type="RefSeq" id="WP_066086627.1">
    <property type="nucleotide sequence ID" value="NZ_CP017476.1"/>
</dbReference>
<gene>
    <name evidence="3" type="ORF">LPB072_19675</name>
    <name evidence="4" type="ORF">LPB72_04875</name>
</gene>
<reference evidence="4 5" key="1">
    <citation type="submission" date="2016-02" db="EMBL/GenBank/DDBJ databases">
        <title>Draft genome sequence of Hydrogenophaga sp. LPB0072.</title>
        <authorList>
            <person name="Shin S.-K."/>
            <person name="Yi H."/>
        </authorList>
    </citation>
    <scope>NUCLEOTIDE SEQUENCE [LARGE SCALE GENOMIC DNA]</scope>
    <source>
        <strain evidence="4 5">LPB0072</strain>
    </source>
</reference>
<dbReference type="EMBL" id="LVWD01000004">
    <property type="protein sequence ID" value="OAD43189.1"/>
    <property type="molecule type" value="Genomic_DNA"/>
</dbReference>
<accession>A0A163CKJ1</accession>
<name>A0A163CKJ1_9BURK</name>
<protein>
    <recommendedName>
        <fullName evidence="2">DUF2726 domain-containing protein</fullName>
    </recommendedName>
</protein>
<reference evidence="3 6" key="2">
    <citation type="submission" date="2016-10" db="EMBL/GenBank/DDBJ databases">
        <title>Hydorgenophaga sp. LPB0072 isolated from gastropod.</title>
        <authorList>
            <person name="Kim E."/>
            <person name="Yi H."/>
        </authorList>
    </citation>
    <scope>NUCLEOTIDE SEQUENCE [LARGE SCALE GENOMIC DNA]</scope>
    <source>
        <strain evidence="3 6">LPB0072</strain>
    </source>
</reference>
<feature type="region of interest" description="Disordered" evidence="1">
    <location>
        <begin position="166"/>
        <end position="186"/>
    </location>
</feature>
<evidence type="ECO:0000313" key="6">
    <source>
        <dbReference type="Proteomes" id="UP000185680"/>
    </source>
</evidence>
<organism evidence="3 6">
    <name type="scientific">Hydrogenophaga crassostreae</name>
    <dbReference type="NCBI Taxonomy" id="1763535"/>
    <lineage>
        <taxon>Bacteria</taxon>
        <taxon>Pseudomonadati</taxon>
        <taxon>Pseudomonadota</taxon>
        <taxon>Betaproteobacteria</taxon>
        <taxon>Burkholderiales</taxon>
        <taxon>Comamonadaceae</taxon>
        <taxon>Hydrogenophaga</taxon>
    </lineage>
</organism>
<evidence type="ECO:0000313" key="4">
    <source>
        <dbReference type="EMBL" id="OAD43189.1"/>
    </source>
</evidence>
<dbReference type="OrthoDB" id="8910992at2"/>
<dbReference type="KEGG" id="hyl:LPB072_19675"/>
<dbReference type="Proteomes" id="UP000185657">
    <property type="component" value="Unassembled WGS sequence"/>
</dbReference>
<evidence type="ECO:0000256" key="1">
    <source>
        <dbReference type="SAM" id="MobiDB-lite"/>
    </source>
</evidence>
<evidence type="ECO:0000259" key="2">
    <source>
        <dbReference type="Pfam" id="PF10881"/>
    </source>
</evidence>
<dbReference type="AlphaFoldDB" id="A0A163CKJ1"/>
<sequence length="237" mass="27034">MSSLWIAIAATVVAVGLIAAGVWAYQRRSSTSTGRDDRYTPERIMVPEHASMLTYLHDTFPGQVVLPQVKLRDMLSVRRASDRKRAMQRLEKQQVDFVVCNPDGRPMFAFDIEQYHLSDAKAKAFQVKIKNRILKTAGVRFVFLKNGIHRMPSPNDFRKQLDLAALPQPKPSPENDPNSSDSMRQQLESKFSEFDQLFPNTGFRESEVMGLSGIMDLEVDEIDRNARQRPPTLRQRA</sequence>